<keyword evidence="2" id="KW-1185">Reference proteome</keyword>
<gene>
    <name evidence="1" type="ORF">BCF44_12627</name>
</gene>
<dbReference type="RefSeq" id="WP_170218159.1">
    <property type="nucleotide sequence ID" value="NZ_CP144375.1"/>
</dbReference>
<dbReference type="AlphaFoldDB" id="A0A3E0GWU4"/>
<evidence type="ECO:0000313" key="1">
    <source>
        <dbReference type="EMBL" id="REH28585.1"/>
    </source>
</evidence>
<dbReference type="EMBL" id="QUNO01000026">
    <property type="protein sequence ID" value="REH28585.1"/>
    <property type="molecule type" value="Genomic_DNA"/>
</dbReference>
<sequence length="55" mass="5899">MNSMETAAERMSTVGGELRPLEVVSAQKPMSCVATAITHCAEGLRLTAGRRERHG</sequence>
<proteinExistence type="predicted"/>
<comment type="caution">
    <text evidence="1">The sequence shown here is derived from an EMBL/GenBank/DDBJ whole genome shotgun (WGS) entry which is preliminary data.</text>
</comment>
<accession>A0A3E0GWU4</accession>
<reference evidence="1 2" key="1">
    <citation type="submission" date="2018-08" db="EMBL/GenBank/DDBJ databases">
        <title>Genomic Encyclopedia of Archaeal and Bacterial Type Strains, Phase II (KMG-II): from individual species to whole genera.</title>
        <authorList>
            <person name="Goeker M."/>
        </authorList>
    </citation>
    <scope>NUCLEOTIDE SEQUENCE [LARGE SCALE GENOMIC DNA]</scope>
    <source>
        <strain evidence="1 2">DSM 45791</strain>
    </source>
</reference>
<protein>
    <submittedName>
        <fullName evidence="1">Uncharacterized protein</fullName>
    </submittedName>
</protein>
<name>A0A3E0GWU4_9PSEU</name>
<dbReference type="Proteomes" id="UP000256269">
    <property type="component" value="Unassembled WGS sequence"/>
</dbReference>
<evidence type="ECO:0000313" key="2">
    <source>
        <dbReference type="Proteomes" id="UP000256269"/>
    </source>
</evidence>
<organism evidence="1 2">
    <name type="scientific">Kutzneria buriramensis</name>
    <dbReference type="NCBI Taxonomy" id="1045776"/>
    <lineage>
        <taxon>Bacteria</taxon>
        <taxon>Bacillati</taxon>
        <taxon>Actinomycetota</taxon>
        <taxon>Actinomycetes</taxon>
        <taxon>Pseudonocardiales</taxon>
        <taxon>Pseudonocardiaceae</taxon>
        <taxon>Kutzneria</taxon>
    </lineage>
</organism>